<feature type="domain" description="HAMP" evidence="14">
    <location>
        <begin position="175"/>
        <end position="228"/>
    </location>
</feature>
<evidence type="ECO:0000256" key="4">
    <source>
        <dbReference type="ARBA" id="ARBA00022475"/>
    </source>
</evidence>
<keyword evidence="5" id="KW-0597">Phosphoprotein</keyword>
<dbReference type="FunFam" id="3.30.565.10:FF:000006">
    <property type="entry name" value="Sensor histidine kinase WalK"/>
    <property type="match status" value="1"/>
</dbReference>
<feature type="domain" description="Histidine kinase" evidence="13">
    <location>
        <begin position="367"/>
        <end position="587"/>
    </location>
</feature>
<dbReference type="InterPro" id="IPR050351">
    <property type="entry name" value="BphY/WalK/GraS-like"/>
</dbReference>
<evidence type="ECO:0000256" key="7">
    <source>
        <dbReference type="ARBA" id="ARBA00022741"/>
    </source>
</evidence>
<evidence type="ECO:0000256" key="3">
    <source>
        <dbReference type="ARBA" id="ARBA00012438"/>
    </source>
</evidence>
<dbReference type="PANTHER" id="PTHR45453:SF1">
    <property type="entry name" value="PHOSPHATE REGULON SENSOR PROTEIN PHOR"/>
    <property type="match status" value="1"/>
</dbReference>
<dbReference type="InterPro" id="IPR000014">
    <property type="entry name" value="PAS"/>
</dbReference>
<dbReference type="GO" id="GO:0016036">
    <property type="term" value="P:cellular response to phosphate starvation"/>
    <property type="evidence" value="ECO:0007669"/>
    <property type="project" value="TreeGrafter"/>
</dbReference>
<dbReference type="PANTHER" id="PTHR45453">
    <property type="entry name" value="PHOSPHATE REGULON SENSOR PROTEIN PHOR"/>
    <property type="match status" value="1"/>
</dbReference>
<evidence type="ECO:0000313" key="16">
    <source>
        <dbReference type="Proteomes" id="UP000824139"/>
    </source>
</evidence>
<keyword evidence="10" id="KW-0902">Two-component regulatory system</keyword>
<comment type="caution">
    <text evidence="15">The sequence shown here is derived from an EMBL/GenBank/DDBJ whole genome shotgun (WGS) entry which is preliminary data.</text>
</comment>
<accession>A0A9D1FU47</accession>
<dbReference type="AlphaFoldDB" id="A0A9D1FU47"/>
<reference evidence="15" key="2">
    <citation type="journal article" date="2021" name="PeerJ">
        <title>Extensive microbial diversity within the chicken gut microbiome revealed by metagenomics and culture.</title>
        <authorList>
            <person name="Gilroy R."/>
            <person name="Ravi A."/>
            <person name="Getino M."/>
            <person name="Pursley I."/>
            <person name="Horton D.L."/>
            <person name="Alikhan N.F."/>
            <person name="Baker D."/>
            <person name="Gharbi K."/>
            <person name="Hall N."/>
            <person name="Watson M."/>
            <person name="Adriaenssens E.M."/>
            <person name="Foster-Nyarko E."/>
            <person name="Jarju S."/>
            <person name="Secka A."/>
            <person name="Antonio M."/>
            <person name="Oren A."/>
            <person name="Chaudhuri R.R."/>
            <person name="La Ragione R."/>
            <person name="Hildebrand F."/>
            <person name="Pallen M.J."/>
        </authorList>
    </citation>
    <scope>NUCLEOTIDE SEQUENCE</scope>
    <source>
        <strain evidence="15">CHK152-2994</strain>
    </source>
</reference>
<dbReference type="SUPFAM" id="SSF158472">
    <property type="entry name" value="HAMP domain-like"/>
    <property type="match status" value="1"/>
</dbReference>
<dbReference type="CDD" id="cd00082">
    <property type="entry name" value="HisKA"/>
    <property type="match status" value="1"/>
</dbReference>
<keyword evidence="6" id="KW-0808">Transferase</keyword>
<dbReference type="GO" id="GO:0005524">
    <property type="term" value="F:ATP binding"/>
    <property type="evidence" value="ECO:0007669"/>
    <property type="project" value="UniProtKB-KW"/>
</dbReference>
<dbReference type="Pfam" id="PF13426">
    <property type="entry name" value="PAS_9"/>
    <property type="match status" value="1"/>
</dbReference>
<evidence type="ECO:0000256" key="6">
    <source>
        <dbReference type="ARBA" id="ARBA00022679"/>
    </source>
</evidence>
<dbReference type="FunFam" id="1.10.287.130:FF:000008">
    <property type="entry name" value="Two-component sensor histidine kinase"/>
    <property type="match status" value="1"/>
</dbReference>
<evidence type="ECO:0000256" key="11">
    <source>
        <dbReference type="ARBA" id="ARBA00023136"/>
    </source>
</evidence>
<dbReference type="InterPro" id="IPR005467">
    <property type="entry name" value="His_kinase_dom"/>
</dbReference>
<evidence type="ECO:0000259" key="14">
    <source>
        <dbReference type="PROSITE" id="PS50885"/>
    </source>
</evidence>
<dbReference type="PROSITE" id="PS50885">
    <property type="entry name" value="HAMP"/>
    <property type="match status" value="1"/>
</dbReference>
<dbReference type="SUPFAM" id="SSF55874">
    <property type="entry name" value="ATPase domain of HSP90 chaperone/DNA topoisomerase II/histidine kinase"/>
    <property type="match status" value="1"/>
</dbReference>
<evidence type="ECO:0000256" key="2">
    <source>
        <dbReference type="ARBA" id="ARBA00004236"/>
    </source>
</evidence>
<dbReference type="Gene3D" id="6.10.340.10">
    <property type="match status" value="1"/>
</dbReference>
<feature type="transmembrane region" description="Helical" evidence="12">
    <location>
        <begin position="155"/>
        <end position="176"/>
    </location>
</feature>
<dbReference type="EC" id="2.7.13.3" evidence="3"/>
<evidence type="ECO:0000256" key="10">
    <source>
        <dbReference type="ARBA" id="ARBA00023012"/>
    </source>
</evidence>
<dbReference type="InterPro" id="IPR036097">
    <property type="entry name" value="HisK_dim/P_sf"/>
</dbReference>
<dbReference type="GO" id="GO:0004721">
    <property type="term" value="F:phosphoprotein phosphatase activity"/>
    <property type="evidence" value="ECO:0007669"/>
    <property type="project" value="TreeGrafter"/>
</dbReference>
<keyword evidence="11 12" id="KW-0472">Membrane</keyword>
<protein>
    <recommendedName>
        <fullName evidence="3">histidine kinase</fullName>
        <ecNumber evidence="3">2.7.13.3</ecNumber>
    </recommendedName>
</protein>
<evidence type="ECO:0000256" key="12">
    <source>
        <dbReference type="SAM" id="Phobius"/>
    </source>
</evidence>
<proteinExistence type="predicted"/>
<dbReference type="SUPFAM" id="SSF55785">
    <property type="entry name" value="PYP-like sensor domain (PAS domain)"/>
    <property type="match status" value="1"/>
</dbReference>
<evidence type="ECO:0000256" key="9">
    <source>
        <dbReference type="ARBA" id="ARBA00022840"/>
    </source>
</evidence>
<comment type="subcellular location">
    <subcellularLocation>
        <location evidence="2">Cell membrane</location>
    </subcellularLocation>
</comment>
<dbReference type="Gene3D" id="1.10.287.130">
    <property type="match status" value="1"/>
</dbReference>
<dbReference type="GO" id="GO:0005886">
    <property type="term" value="C:plasma membrane"/>
    <property type="evidence" value="ECO:0007669"/>
    <property type="project" value="UniProtKB-SubCell"/>
</dbReference>
<organism evidence="15 16">
    <name type="scientific">Candidatus Scatenecus faecavium</name>
    <dbReference type="NCBI Taxonomy" id="2840915"/>
    <lineage>
        <taxon>Bacteria</taxon>
        <taxon>Candidatus Scatenecus</taxon>
    </lineage>
</organism>
<dbReference type="InterPro" id="IPR003594">
    <property type="entry name" value="HATPase_dom"/>
</dbReference>
<dbReference type="Pfam" id="PF00672">
    <property type="entry name" value="HAMP"/>
    <property type="match status" value="1"/>
</dbReference>
<keyword evidence="12" id="KW-1133">Transmembrane helix</keyword>
<dbReference type="SMART" id="SM00387">
    <property type="entry name" value="HATPase_c"/>
    <property type="match status" value="1"/>
</dbReference>
<keyword evidence="12" id="KW-0812">Transmembrane</keyword>
<dbReference type="Gene3D" id="3.30.565.10">
    <property type="entry name" value="Histidine kinase-like ATPase, C-terminal domain"/>
    <property type="match status" value="1"/>
</dbReference>
<feature type="transmembrane region" description="Helical" evidence="12">
    <location>
        <begin position="13"/>
        <end position="36"/>
    </location>
</feature>
<keyword evidence="4" id="KW-1003">Cell membrane</keyword>
<dbReference type="InterPro" id="IPR003660">
    <property type="entry name" value="HAMP_dom"/>
</dbReference>
<dbReference type="InterPro" id="IPR004358">
    <property type="entry name" value="Sig_transdc_His_kin-like_C"/>
</dbReference>
<reference evidence="15" key="1">
    <citation type="submission" date="2020-10" db="EMBL/GenBank/DDBJ databases">
        <authorList>
            <person name="Gilroy R."/>
        </authorList>
    </citation>
    <scope>NUCLEOTIDE SEQUENCE</scope>
    <source>
        <strain evidence="15">CHK152-2994</strain>
    </source>
</reference>
<dbReference type="GO" id="GO:0000155">
    <property type="term" value="F:phosphorelay sensor kinase activity"/>
    <property type="evidence" value="ECO:0007669"/>
    <property type="project" value="InterPro"/>
</dbReference>
<dbReference type="SMART" id="SM00388">
    <property type="entry name" value="HisKA"/>
    <property type="match status" value="1"/>
</dbReference>
<keyword evidence="9" id="KW-0067">ATP-binding</keyword>
<evidence type="ECO:0000313" key="15">
    <source>
        <dbReference type="EMBL" id="HIS82139.1"/>
    </source>
</evidence>
<comment type="catalytic activity">
    <reaction evidence="1">
        <text>ATP + protein L-histidine = ADP + protein N-phospho-L-histidine.</text>
        <dbReference type="EC" id="2.7.13.3"/>
    </reaction>
</comment>
<dbReference type="InterPro" id="IPR036890">
    <property type="entry name" value="HATPase_C_sf"/>
</dbReference>
<dbReference type="Proteomes" id="UP000824139">
    <property type="component" value="Unassembled WGS sequence"/>
</dbReference>
<dbReference type="PROSITE" id="PS50109">
    <property type="entry name" value="HIS_KIN"/>
    <property type="match status" value="1"/>
</dbReference>
<evidence type="ECO:0000256" key="8">
    <source>
        <dbReference type="ARBA" id="ARBA00022777"/>
    </source>
</evidence>
<dbReference type="InterPro" id="IPR035965">
    <property type="entry name" value="PAS-like_dom_sf"/>
</dbReference>
<gene>
    <name evidence="15" type="ORF">IAD41_00825</name>
</gene>
<evidence type="ECO:0000259" key="13">
    <source>
        <dbReference type="PROSITE" id="PS50109"/>
    </source>
</evidence>
<evidence type="ECO:0000256" key="1">
    <source>
        <dbReference type="ARBA" id="ARBA00000085"/>
    </source>
</evidence>
<dbReference type="Gene3D" id="3.30.450.20">
    <property type="entry name" value="PAS domain"/>
    <property type="match status" value="1"/>
</dbReference>
<dbReference type="InterPro" id="IPR003661">
    <property type="entry name" value="HisK_dim/P_dom"/>
</dbReference>
<sequence length="597" mass="67350">MGNRVSLTTQNRLIISGLILSTVLIVFIAIFAIFNIQKKLNEGYKNFGQVISKILAIEGVEITRGLNDTRAKEEIKQHADGLLKSHNDIVLIEFRDKDGNLLYSGRNNTAKTTKRANITVTSPIQGNDSSTIGSVTVALSGNIISQISSTTRASLLFVFTIAWVVFAFVILINTYLITRELRILQEGVKKISTGEFGCKIESQDVSNEVKELFNEFNDMSNRLHIYEEQNIEQLTLERNKLEAVLMSIANGVVVCDNNDKVVLVNNHAQNLLEVGEENILNSEIQQYTDTAGNFCFKDKIEQFKDTPLEVIESKPLEFNIIIDKRVLKSLISPMFTRNKDYVGYIIVLIDVTREAEMEQMRAHFISNVSHELRTPVTVLRSYIDTLYHYGNEFDYETQKEFIGTINQEIIRLNRMVNDILDFSKLEADVKLEKKPVNMAKLVEDCINQVSILTQEHNIKVLVSKDDEIPDIELNYNSIERAFTNLMSNAIKYSPENGTITVKISALRNTNEVEVTVTDEGCGIAPEHQKKVFDRFYRVENNTHTIKGTGLGLNLVKTTIEKHHGGRVFVKSELGKGSTFGFILPVKASVAEDDLTIV</sequence>
<dbReference type="PRINTS" id="PR00344">
    <property type="entry name" value="BCTRLSENSOR"/>
</dbReference>
<name>A0A9D1FU47_9BACT</name>
<dbReference type="SUPFAM" id="SSF47384">
    <property type="entry name" value="Homodimeric domain of signal transducing histidine kinase"/>
    <property type="match status" value="1"/>
</dbReference>
<dbReference type="EMBL" id="DVJO01000020">
    <property type="protein sequence ID" value="HIS82139.1"/>
    <property type="molecule type" value="Genomic_DNA"/>
</dbReference>
<keyword evidence="8" id="KW-0418">Kinase</keyword>
<dbReference type="Pfam" id="PF02518">
    <property type="entry name" value="HATPase_c"/>
    <property type="match status" value="1"/>
</dbReference>
<keyword evidence="7" id="KW-0547">Nucleotide-binding</keyword>
<evidence type="ECO:0000256" key="5">
    <source>
        <dbReference type="ARBA" id="ARBA00022553"/>
    </source>
</evidence>
<dbReference type="Pfam" id="PF00512">
    <property type="entry name" value="HisKA"/>
    <property type="match status" value="1"/>
</dbReference>